<evidence type="ECO:0000313" key="2">
    <source>
        <dbReference type="Proteomes" id="UP000309340"/>
    </source>
</evidence>
<comment type="caution">
    <text evidence="1">The sequence shown here is derived from an EMBL/GenBank/DDBJ whole genome shotgun (WGS) entry which is preliminary data.</text>
</comment>
<accession>A0A4U0Y4Q2</accession>
<evidence type="ECO:0000313" key="1">
    <source>
        <dbReference type="EMBL" id="TKA83508.1"/>
    </source>
</evidence>
<gene>
    <name evidence="1" type="ORF">B0A55_00490</name>
</gene>
<protein>
    <submittedName>
        <fullName evidence="1">Uncharacterized protein</fullName>
    </submittedName>
</protein>
<reference evidence="1 2" key="1">
    <citation type="submission" date="2017-03" db="EMBL/GenBank/DDBJ databases">
        <title>Genomes of endolithic fungi from Antarctica.</title>
        <authorList>
            <person name="Coleine C."/>
            <person name="Masonjones S."/>
            <person name="Stajich J.E."/>
        </authorList>
    </citation>
    <scope>NUCLEOTIDE SEQUENCE [LARGE SCALE GENOMIC DNA]</scope>
    <source>
        <strain evidence="1 2">CCFEE 5184</strain>
    </source>
</reference>
<dbReference type="Proteomes" id="UP000309340">
    <property type="component" value="Unassembled WGS sequence"/>
</dbReference>
<sequence>MTNQPLFSLNTTVCDHFVRLLNNDELRGGYGLKLNQAFYKGEGVAYESLRGFMLLRRLEEAGVRE</sequence>
<dbReference type="AlphaFoldDB" id="A0A4U0Y4Q2"/>
<organism evidence="1 2">
    <name type="scientific">Friedmanniomyces simplex</name>
    <dbReference type="NCBI Taxonomy" id="329884"/>
    <lineage>
        <taxon>Eukaryota</taxon>
        <taxon>Fungi</taxon>
        <taxon>Dikarya</taxon>
        <taxon>Ascomycota</taxon>
        <taxon>Pezizomycotina</taxon>
        <taxon>Dothideomycetes</taxon>
        <taxon>Dothideomycetidae</taxon>
        <taxon>Mycosphaerellales</taxon>
        <taxon>Teratosphaeriaceae</taxon>
        <taxon>Friedmanniomyces</taxon>
    </lineage>
</organism>
<keyword evidence="2" id="KW-1185">Reference proteome</keyword>
<proteinExistence type="predicted"/>
<dbReference type="EMBL" id="NAJQ01000007">
    <property type="protein sequence ID" value="TKA83508.1"/>
    <property type="molecule type" value="Genomic_DNA"/>
</dbReference>
<name>A0A4U0Y4Q2_9PEZI</name>